<dbReference type="InterPro" id="IPR053150">
    <property type="entry name" value="Teicoplanin_resist-assoc"/>
</dbReference>
<proteinExistence type="predicted"/>
<organism evidence="3 4">
    <name type="scientific">Longicatena caecimuris</name>
    <dbReference type="NCBI Taxonomy" id="1796635"/>
    <lineage>
        <taxon>Bacteria</taxon>
        <taxon>Bacillati</taxon>
        <taxon>Bacillota</taxon>
        <taxon>Erysipelotrichia</taxon>
        <taxon>Erysipelotrichales</taxon>
        <taxon>Erysipelotrichaceae</taxon>
        <taxon>Longicatena</taxon>
    </lineage>
</organism>
<dbReference type="AlphaFoldDB" id="A0A4R3T489"/>
<evidence type="ECO:0000259" key="2">
    <source>
        <dbReference type="Pfam" id="PF04892"/>
    </source>
</evidence>
<feature type="transmembrane region" description="Helical" evidence="1">
    <location>
        <begin position="73"/>
        <end position="93"/>
    </location>
</feature>
<dbReference type="PANTHER" id="PTHR36834">
    <property type="entry name" value="MEMBRANE PROTEIN-RELATED"/>
    <property type="match status" value="1"/>
</dbReference>
<keyword evidence="1" id="KW-0472">Membrane</keyword>
<feature type="transmembrane region" description="Helical" evidence="1">
    <location>
        <begin position="174"/>
        <end position="192"/>
    </location>
</feature>
<feature type="transmembrane region" description="Helical" evidence="1">
    <location>
        <begin position="12"/>
        <end position="32"/>
    </location>
</feature>
<keyword evidence="1" id="KW-0812">Transmembrane</keyword>
<dbReference type="InterPro" id="IPR006976">
    <property type="entry name" value="VanZ-like"/>
</dbReference>
<comment type="caution">
    <text evidence="3">The sequence shown here is derived from an EMBL/GenBank/DDBJ whole genome shotgun (WGS) entry which is preliminary data.</text>
</comment>
<feature type="transmembrane region" description="Helical" evidence="1">
    <location>
        <begin position="204"/>
        <end position="223"/>
    </location>
</feature>
<reference evidence="3 4" key="1">
    <citation type="submission" date="2019-03" db="EMBL/GenBank/DDBJ databases">
        <title>Genomic Encyclopedia of Type Strains, Phase IV (KMG-IV): sequencing the most valuable type-strain genomes for metagenomic binning, comparative biology and taxonomic classification.</title>
        <authorList>
            <person name="Goeker M."/>
        </authorList>
    </citation>
    <scope>NUCLEOTIDE SEQUENCE [LARGE SCALE GENOMIC DNA]</scope>
    <source>
        <strain evidence="3 4">DSM 29481</strain>
    </source>
</reference>
<feature type="domain" description="VanZ-like" evidence="2">
    <location>
        <begin position="78"/>
        <end position="215"/>
    </location>
</feature>
<dbReference type="EMBL" id="SMBP01000020">
    <property type="protein sequence ID" value="TCU56210.1"/>
    <property type="molecule type" value="Genomic_DNA"/>
</dbReference>
<dbReference type="PANTHER" id="PTHR36834:SF1">
    <property type="entry name" value="INTEGRAL MEMBRANE PROTEIN"/>
    <property type="match status" value="1"/>
</dbReference>
<dbReference type="Pfam" id="PF04892">
    <property type="entry name" value="VanZ"/>
    <property type="match status" value="1"/>
</dbReference>
<feature type="transmembrane region" description="Helical" evidence="1">
    <location>
        <begin position="143"/>
        <end position="162"/>
    </location>
</feature>
<feature type="transmembrane region" description="Helical" evidence="1">
    <location>
        <begin position="38"/>
        <end position="57"/>
    </location>
</feature>
<gene>
    <name evidence="3" type="ORF">EDD61_1209</name>
</gene>
<evidence type="ECO:0000256" key="1">
    <source>
        <dbReference type="SAM" id="Phobius"/>
    </source>
</evidence>
<dbReference type="Proteomes" id="UP000295773">
    <property type="component" value="Unassembled WGS sequence"/>
</dbReference>
<dbReference type="RefSeq" id="WP_132225361.1">
    <property type="nucleotide sequence ID" value="NZ_JANKBG010000019.1"/>
</dbReference>
<accession>A0A4R3T489</accession>
<sequence>MVQKYQKIIDFLLFGILPAGLIHTLYLLLFKTPFSNDAILMITGSIIVLGILPWIFYHTHENEDILHDAQHQIWMLLFLVYVFQLAYLLFFSADFARDKVNLLDGNYGTALQIQWENGTNLMPFKTIKQMMIIFDIPAISNQIAIINLFGNFIAFMPFSFFLPKLFPCMKKARCYLPCIACIIIAVEVTQFFTLTGTMDIDDFILNFGGALLCYLPLYSIYHLHNQPYKNTSL</sequence>
<name>A0A4R3T489_9FIRM</name>
<evidence type="ECO:0000313" key="4">
    <source>
        <dbReference type="Proteomes" id="UP000295773"/>
    </source>
</evidence>
<evidence type="ECO:0000313" key="3">
    <source>
        <dbReference type="EMBL" id="TCU56210.1"/>
    </source>
</evidence>
<keyword evidence="1" id="KW-1133">Transmembrane helix</keyword>
<protein>
    <submittedName>
        <fullName evidence="3">VanZ like protein</fullName>
    </submittedName>
</protein>
<keyword evidence="4" id="KW-1185">Reference proteome</keyword>